<dbReference type="InterPro" id="IPR038297">
    <property type="entry name" value="CcmH/CycL/NrfF/Ccl2_sf"/>
</dbReference>
<dbReference type="Pfam" id="PF03918">
    <property type="entry name" value="CcmH"/>
    <property type="match status" value="1"/>
</dbReference>
<dbReference type="PANTHER" id="PTHR47870">
    <property type="entry name" value="CYTOCHROME C-TYPE BIOGENESIS PROTEIN CCMH"/>
    <property type="match status" value="1"/>
</dbReference>
<keyword evidence="6" id="KW-0472">Membrane</keyword>
<gene>
    <name evidence="9" type="ORF">ABW286_13950</name>
</gene>
<keyword evidence="6" id="KW-0812">Transmembrane</keyword>
<evidence type="ECO:0000256" key="4">
    <source>
        <dbReference type="ARBA" id="ARBA00022729"/>
    </source>
</evidence>
<keyword evidence="2 6" id="KW-0349">Heme</keyword>
<feature type="transmembrane region" description="Helical" evidence="6">
    <location>
        <begin position="103"/>
        <end position="122"/>
    </location>
</feature>
<feature type="signal peptide" evidence="6">
    <location>
        <begin position="1"/>
        <end position="19"/>
    </location>
</feature>
<dbReference type="Gene3D" id="1.10.8.640">
    <property type="entry name" value="Cytochrome C biogenesis protein"/>
    <property type="match status" value="1"/>
</dbReference>
<dbReference type="InterPro" id="IPR051263">
    <property type="entry name" value="C-type_cytochrome_biogenesis"/>
</dbReference>
<proteinExistence type="inferred from homology"/>
<sequence>MKYGMTMLVAVLLAFSALADEINTRSFFGVERQQNHSLLHFLRCAECQKESVADYRANDAADPRLTDYQLRQNARTTEQTKALMTATQGHFLTSQPMTTSSVVLLWAGPTLFVFIGMLIIILRSRARRYTCSGPGVAQQMQPDRQPGSCRKH</sequence>
<evidence type="ECO:0000259" key="8">
    <source>
        <dbReference type="Pfam" id="PF03918"/>
    </source>
</evidence>
<keyword evidence="4 6" id="KW-0732">Signal</keyword>
<dbReference type="Proteomes" id="UP001554567">
    <property type="component" value="Unassembled WGS sequence"/>
</dbReference>
<feature type="region of interest" description="Disordered" evidence="7">
    <location>
        <begin position="133"/>
        <end position="152"/>
    </location>
</feature>
<evidence type="ECO:0000256" key="5">
    <source>
        <dbReference type="ARBA" id="ARBA00023004"/>
    </source>
</evidence>
<accession>A0ABV3N373</accession>
<feature type="domain" description="CcmH/CycL/Ccl2/NrfF N-terminal" evidence="8">
    <location>
        <begin position="8"/>
        <end position="130"/>
    </location>
</feature>
<comment type="caution">
    <text evidence="9">The sequence shown here is derived from an EMBL/GenBank/DDBJ whole genome shotgun (WGS) entry which is preliminary data.</text>
</comment>
<keyword evidence="6" id="KW-1133">Transmembrane helix</keyword>
<dbReference type="PANTHER" id="PTHR47870:SF4">
    <property type="entry name" value="CYTOCHROME C-TYPE BIOGENESIS PROTEIN CYCH"/>
    <property type="match status" value="1"/>
</dbReference>
<dbReference type="InterPro" id="IPR005616">
    <property type="entry name" value="CcmH/CycL/Ccl2/NrfF_N"/>
</dbReference>
<comment type="function">
    <text evidence="6">Possible subunit of a heme lyase.</text>
</comment>
<evidence type="ECO:0000313" key="10">
    <source>
        <dbReference type="Proteomes" id="UP001554567"/>
    </source>
</evidence>
<keyword evidence="3 6" id="KW-0479">Metal-binding</keyword>
<evidence type="ECO:0000313" key="9">
    <source>
        <dbReference type="EMBL" id="MEW5290273.1"/>
    </source>
</evidence>
<keyword evidence="5 6" id="KW-0408">Iron</keyword>
<feature type="chain" id="PRO_5045008082" description="Cytochrome c-type biogenesis protein" evidence="6">
    <location>
        <begin position="20"/>
        <end position="152"/>
    </location>
</feature>
<reference evidence="9 10" key="1">
    <citation type="submission" date="2024-07" db="EMBL/GenBank/DDBJ databases">
        <authorList>
            <person name="Dulla G.F.J."/>
            <person name="Delorm J.G."/>
        </authorList>
    </citation>
    <scope>NUCLEOTIDE SEQUENCE [LARGE SCALE GENOMIC DNA]</scope>
    <source>
        <strain evidence="9 10">JGD 233</strain>
    </source>
</reference>
<evidence type="ECO:0000256" key="6">
    <source>
        <dbReference type="RuleBase" id="RU364112"/>
    </source>
</evidence>
<evidence type="ECO:0000256" key="2">
    <source>
        <dbReference type="ARBA" id="ARBA00022617"/>
    </source>
</evidence>
<comment type="similarity">
    <text evidence="1 6">Belongs to the CcmH/CycL/Ccl2/NrfF family.</text>
</comment>
<protein>
    <recommendedName>
        <fullName evidence="6">Cytochrome c-type biogenesis protein</fullName>
    </recommendedName>
</protein>
<name>A0ABV3N373_9GAMM</name>
<dbReference type="EMBL" id="JBFKZN010000006">
    <property type="protein sequence ID" value="MEW5290273.1"/>
    <property type="molecule type" value="Genomic_DNA"/>
</dbReference>
<keyword evidence="10" id="KW-1185">Reference proteome</keyword>
<organism evidence="9 10">
    <name type="scientific">Erwinia papayae</name>
    <dbReference type="NCBI Taxonomy" id="206499"/>
    <lineage>
        <taxon>Bacteria</taxon>
        <taxon>Pseudomonadati</taxon>
        <taxon>Pseudomonadota</taxon>
        <taxon>Gammaproteobacteria</taxon>
        <taxon>Enterobacterales</taxon>
        <taxon>Erwiniaceae</taxon>
        <taxon>Erwinia</taxon>
    </lineage>
</organism>
<dbReference type="RefSeq" id="WP_367167820.1">
    <property type="nucleotide sequence ID" value="NZ_JBFKZN010000006.1"/>
</dbReference>
<evidence type="ECO:0000256" key="7">
    <source>
        <dbReference type="SAM" id="MobiDB-lite"/>
    </source>
</evidence>
<evidence type="ECO:0000256" key="3">
    <source>
        <dbReference type="ARBA" id="ARBA00022723"/>
    </source>
</evidence>
<evidence type="ECO:0000256" key="1">
    <source>
        <dbReference type="ARBA" id="ARBA00010342"/>
    </source>
</evidence>